<evidence type="ECO:0000313" key="3">
    <source>
        <dbReference type="Proteomes" id="UP001484239"/>
    </source>
</evidence>
<protein>
    <submittedName>
        <fullName evidence="2">Uncharacterized protein</fullName>
    </submittedName>
</protein>
<keyword evidence="1" id="KW-0472">Membrane</keyword>
<reference evidence="2 3" key="1">
    <citation type="submission" date="2024-02" db="EMBL/GenBank/DDBJ databases">
        <title>A novel Gemmatimonadota bacterium.</title>
        <authorList>
            <person name="Du Z.-J."/>
            <person name="Ye Y.-Q."/>
        </authorList>
    </citation>
    <scope>NUCLEOTIDE SEQUENCE [LARGE SCALE GENOMIC DNA]</scope>
    <source>
        <strain evidence="2 3">DH-20</strain>
    </source>
</reference>
<evidence type="ECO:0000313" key="2">
    <source>
        <dbReference type="EMBL" id="MEK9501597.1"/>
    </source>
</evidence>
<dbReference type="RefSeq" id="WP_405281448.1">
    <property type="nucleotide sequence ID" value="NZ_CP144380.1"/>
</dbReference>
<organism evidence="2 3">
    <name type="scientific">Gaopeijia maritima</name>
    <dbReference type="NCBI Taxonomy" id="3119007"/>
    <lineage>
        <taxon>Bacteria</taxon>
        <taxon>Pseudomonadati</taxon>
        <taxon>Gemmatimonadota</taxon>
        <taxon>Longimicrobiia</taxon>
        <taxon>Gaopeijiales</taxon>
        <taxon>Gaopeijiaceae</taxon>
        <taxon>Gaopeijia</taxon>
    </lineage>
</organism>
<accession>A0ABU9EA35</accession>
<sequence>MIIESLVAGAVGVASHMKSKDFVRRRLRFTNIVEKPGLGIFSGAIATVAAAPVVAVLPIVGPLTAVAFGAAVGTGVSLGARQARRGLLPDD</sequence>
<keyword evidence="3" id="KW-1185">Reference proteome</keyword>
<keyword evidence="1" id="KW-0812">Transmembrane</keyword>
<feature type="transmembrane region" description="Helical" evidence="1">
    <location>
        <begin position="38"/>
        <end position="57"/>
    </location>
</feature>
<comment type="caution">
    <text evidence="2">The sequence shown here is derived from an EMBL/GenBank/DDBJ whole genome shotgun (WGS) entry which is preliminary data.</text>
</comment>
<name>A0ABU9EA35_9BACT</name>
<dbReference type="EMBL" id="JBBHLI010000006">
    <property type="protein sequence ID" value="MEK9501597.1"/>
    <property type="molecule type" value="Genomic_DNA"/>
</dbReference>
<proteinExistence type="predicted"/>
<dbReference type="Proteomes" id="UP001484239">
    <property type="component" value="Unassembled WGS sequence"/>
</dbReference>
<feature type="transmembrane region" description="Helical" evidence="1">
    <location>
        <begin position="63"/>
        <end position="80"/>
    </location>
</feature>
<gene>
    <name evidence="2" type="ORF">WI372_11455</name>
</gene>
<keyword evidence="1" id="KW-1133">Transmembrane helix</keyword>
<evidence type="ECO:0000256" key="1">
    <source>
        <dbReference type="SAM" id="Phobius"/>
    </source>
</evidence>